<protein>
    <submittedName>
        <fullName evidence="1">DUF1836 domain-containing protein</fullName>
    </submittedName>
</protein>
<dbReference type="InterPro" id="IPR014975">
    <property type="entry name" value="DUF1836"/>
</dbReference>
<keyword evidence="2" id="KW-1185">Reference proteome</keyword>
<name>A0ABS0LPP8_9LACT</name>
<evidence type="ECO:0000313" key="1">
    <source>
        <dbReference type="EMBL" id="MBG9986125.1"/>
    </source>
</evidence>
<organism evidence="1 2">
    <name type="scientific">Facklamia lactis</name>
    <dbReference type="NCBI Taxonomy" id="2749967"/>
    <lineage>
        <taxon>Bacteria</taxon>
        <taxon>Bacillati</taxon>
        <taxon>Bacillota</taxon>
        <taxon>Bacilli</taxon>
        <taxon>Lactobacillales</taxon>
        <taxon>Aerococcaceae</taxon>
        <taxon>Facklamia</taxon>
    </lineage>
</organism>
<gene>
    <name evidence="1" type="ORF">HZY91_04360</name>
</gene>
<dbReference type="Pfam" id="PF08876">
    <property type="entry name" value="DUF1836"/>
    <property type="match status" value="1"/>
</dbReference>
<dbReference type="PANTHER" id="PTHR40056:SF1">
    <property type="entry name" value="DUF1836 DOMAIN-CONTAINING PROTEIN"/>
    <property type="match status" value="1"/>
</dbReference>
<reference evidence="1 2" key="1">
    <citation type="submission" date="2020-07" db="EMBL/GenBank/DDBJ databases">
        <title>Facklamia lactis sp. nov., isolated from raw milk.</title>
        <authorList>
            <person name="Doll E.V."/>
            <person name="Huptas C."/>
            <person name="Staib L."/>
            <person name="Wenning M."/>
            <person name="Scherer S."/>
        </authorList>
    </citation>
    <scope>NUCLEOTIDE SEQUENCE [LARGE SCALE GENOMIC DNA]</scope>
    <source>
        <strain evidence="1 2">DSM 111018</strain>
    </source>
</reference>
<dbReference type="PANTHER" id="PTHR40056">
    <property type="entry name" value="HYPOTHETICAL CYTOSOLIC PROTEIN"/>
    <property type="match status" value="1"/>
</dbReference>
<dbReference type="Proteomes" id="UP000721415">
    <property type="component" value="Unassembled WGS sequence"/>
</dbReference>
<accession>A0ABS0LPP8</accession>
<dbReference type="EMBL" id="JACBXQ010000002">
    <property type="protein sequence ID" value="MBG9986125.1"/>
    <property type="molecule type" value="Genomic_DNA"/>
</dbReference>
<dbReference type="RefSeq" id="WP_197115041.1">
    <property type="nucleotide sequence ID" value="NZ_JACBXQ010000002.1"/>
</dbReference>
<comment type="caution">
    <text evidence="1">The sequence shown here is derived from an EMBL/GenBank/DDBJ whole genome shotgun (WGS) entry which is preliminary data.</text>
</comment>
<evidence type="ECO:0000313" key="2">
    <source>
        <dbReference type="Proteomes" id="UP000721415"/>
    </source>
</evidence>
<proteinExistence type="predicted"/>
<sequence length="177" mass="20173">MKTTLQQIIEFQCPKWDDLPETPLFNSQVVEYINHILYPIMNGEKAMTSTMIQNYSKWGIIPKIAGRKYGKQQVAILIIIAIYKQVLPIDQVKKGIELQLKRMTIEEGYDIFAISMEQAIQQIIISTKKKTLYPIKGVMIKETTEGIQAVSNAFIMKLLATMIIEAGGYDQIGEKDE</sequence>